<keyword evidence="1" id="KW-0597">Phosphoprotein</keyword>
<dbReference type="GO" id="GO:0006355">
    <property type="term" value="P:regulation of DNA-templated transcription"/>
    <property type="evidence" value="ECO:0007669"/>
    <property type="project" value="InterPro"/>
</dbReference>
<evidence type="ECO:0000313" key="3">
    <source>
        <dbReference type="EMBL" id="ALN59088.1"/>
    </source>
</evidence>
<gene>
    <name evidence="3" type="ORF">GLE_3744</name>
</gene>
<evidence type="ECO:0000313" key="4">
    <source>
        <dbReference type="Proteomes" id="UP000061569"/>
    </source>
</evidence>
<dbReference type="PROSITE" id="PS00622">
    <property type="entry name" value="HTH_LUXR_1"/>
    <property type="match status" value="1"/>
</dbReference>
<evidence type="ECO:0000256" key="1">
    <source>
        <dbReference type="ARBA" id="ARBA00022553"/>
    </source>
</evidence>
<dbReference type="KEGG" id="lez:GLE_3744"/>
<dbReference type="RefSeq" id="WP_057948516.1">
    <property type="nucleotide sequence ID" value="NZ_CP067396.1"/>
</dbReference>
<dbReference type="InterPro" id="IPR058245">
    <property type="entry name" value="NreC/VraR/RcsB-like_REC"/>
</dbReference>
<dbReference type="PANTHER" id="PTHR45566:SF1">
    <property type="entry name" value="HTH-TYPE TRANSCRIPTIONAL REGULATOR YHJB-RELATED"/>
    <property type="match status" value="1"/>
</dbReference>
<protein>
    <submittedName>
        <fullName evidence="3">Transcriptional regulator, LuxR/UhpA family</fullName>
    </submittedName>
</protein>
<dbReference type="InterPro" id="IPR011006">
    <property type="entry name" value="CheY-like_superfamily"/>
</dbReference>
<dbReference type="CDD" id="cd06170">
    <property type="entry name" value="LuxR_C_like"/>
    <property type="match status" value="1"/>
</dbReference>
<accession>A0A0S2DKM0</accession>
<dbReference type="PROSITE" id="PS50043">
    <property type="entry name" value="HTH_LUXR_2"/>
    <property type="match status" value="1"/>
</dbReference>
<dbReference type="STRING" id="69.GLE_3744"/>
<dbReference type="Pfam" id="PF00196">
    <property type="entry name" value="GerE"/>
    <property type="match status" value="1"/>
</dbReference>
<name>A0A0S2DKM0_LYSEN</name>
<dbReference type="Pfam" id="PF00072">
    <property type="entry name" value="Response_reg"/>
    <property type="match status" value="1"/>
</dbReference>
<dbReference type="InterPro" id="IPR051015">
    <property type="entry name" value="EvgA-like"/>
</dbReference>
<organism evidence="3 4">
    <name type="scientific">Lysobacter enzymogenes</name>
    <dbReference type="NCBI Taxonomy" id="69"/>
    <lineage>
        <taxon>Bacteria</taxon>
        <taxon>Pseudomonadati</taxon>
        <taxon>Pseudomonadota</taxon>
        <taxon>Gammaproteobacteria</taxon>
        <taxon>Lysobacterales</taxon>
        <taxon>Lysobacteraceae</taxon>
        <taxon>Lysobacter</taxon>
    </lineage>
</organism>
<dbReference type="OrthoDB" id="9814495at2"/>
<dbReference type="Gene3D" id="3.40.50.2300">
    <property type="match status" value="1"/>
</dbReference>
<dbReference type="PANTHER" id="PTHR45566">
    <property type="entry name" value="HTH-TYPE TRANSCRIPTIONAL REGULATOR YHJB-RELATED"/>
    <property type="match status" value="1"/>
</dbReference>
<dbReference type="PROSITE" id="PS50110">
    <property type="entry name" value="RESPONSE_REGULATORY"/>
    <property type="match status" value="1"/>
</dbReference>
<evidence type="ECO:0000256" key="2">
    <source>
        <dbReference type="ARBA" id="ARBA00023125"/>
    </source>
</evidence>
<keyword evidence="2" id="KW-0238">DNA-binding</keyword>
<dbReference type="InterPro" id="IPR001789">
    <property type="entry name" value="Sig_transdc_resp-reg_receiver"/>
</dbReference>
<dbReference type="CDD" id="cd17535">
    <property type="entry name" value="REC_NarL-like"/>
    <property type="match status" value="1"/>
</dbReference>
<dbReference type="PRINTS" id="PR00038">
    <property type="entry name" value="HTHLUXR"/>
</dbReference>
<dbReference type="AlphaFoldDB" id="A0A0S2DKM0"/>
<dbReference type="SMART" id="SM00421">
    <property type="entry name" value="HTH_LUXR"/>
    <property type="match status" value="1"/>
</dbReference>
<dbReference type="SUPFAM" id="SSF52172">
    <property type="entry name" value="CheY-like"/>
    <property type="match status" value="1"/>
</dbReference>
<dbReference type="Proteomes" id="UP000061569">
    <property type="component" value="Chromosome"/>
</dbReference>
<dbReference type="SMART" id="SM00448">
    <property type="entry name" value="REC"/>
    <property type="match status" value="1"/>
</dbReference>
<dbReference type="GO" id="GO:0000160">
    <property type="term" value="P:phosphorelay signal transduction system"/>
    <property type="evidence" value="ECO:0007669"/>
    <property type="project" value="InterPro"/>
</dbReference>
<sequence>MADAALRILIADDHPMFRAALRYALGEIAPGAHIVEVASQSALEAAIGSGEAFDLAMLDLMMPGAMGFSSLVYARGERPELPVVIISSNEHPRTIRRAQQFGASGFVPKSAPAAVLAEAVGAVLAGRVWFSPQQAERDEGDAQLADRLAQLTPQQMRVLLRLADGLLNKQIAYELSLAENTVKIHVTAILRKLGCHSRTQAAVLVKGLSLEEDGGELHDGVGGLS</sequence>
<proteinExistence type="predicted"/>
<dbReference type="InterPro" id="IPR000792">
    <property type="entry name" value="Tscrpt_reg_LuxR_C"/>
</dbReference>
<dbReference type="GO" id="GO:0003677">
    <property type="term" value="F:DNA binding"/>
    <property type="evidence" value="ECO:0007669"/>
    <property type="project" value="InterPro"/>
</dbReference>
<dbReference type="EMBL" id="CP013140">
    <property type="protein sequence ID" value="ALN59088.1"/>
    <property type="molecule type" value="Genomic_DNA"/>
</dbReference>
<dbReference type="InterPro" id="IPR016032">
    <property type="entry name" value="Sig_transdc_resp-reg_C-effctor"/>
</dbReference>
<dbReference type="SUPFAM" id="SSF46894">
    <property type="entry name" value="C-terminal effector domain of the bipartite response regulators"/>
    <property type="match status" value="1"/>
</dbReference>
<dbReference type="PATRIC" id="fig|69.6.peg.3688"/>
<reference evidence="3 4" key="1">
    <citation type="submission" date="2015-11" db="EMBL/GenBank/DDBJ databases">
        <title>Genome sequences of Lysobacter enzymogenes strain C3 and Lysobacter antibioticus ATCC 29479.</title>
        <authorList>
            <person name="Kobayashi D.Y."/>
        </authorList>
    </citation>
    <scope>NUCLEOTIDE SEQUENCE [LARGE SCALE GENOMIC DNA]</scope>
    <source>
        <strain evidence="3 4">C3</strain>
    </source>
</reference>